<dbReference type="SMART" id="SM01235">
    <property type="entry name" value="Haem_bd"/>
    <property type="match status" value="1"/>
</dbReference>
<proteinExistence type="predicted"/>
<dbReference type="OrthoDB" id="196738at2"/>
<gene>
    <name evidence="2" type="ORF">F1649_00505</name>
</gene>
<dbReference type="Pfam" id="PF14376">
    <property type="entry name" value="Haem_bd"/>
    <property type="match status" value="1"/>
</dbReference>
<protein>
    <submittedName>
        <fullName evidence="2">Cytochrome C</fullName>
    </submittedName>
</protein>
<dbReference type="Proteomes" id="UP000322918">
    <property type="component" value="Unassembled WGS sequence"/>
</dbReference>
<keyword evidence="3" id="KW-1185">Reference proteome</keyword>
<dbReference type="InterPro" id="IPR025992">
    <property type="entry name" value="Haem-bd"/>
</dbReference>
<sequence>MMKKILYVIIGLLLVIQFIRPEENRGESGGPHALQNVVDVPDTVLAVLKTSCYDCHSNTTVYPWYTNVQPVGWWLANHVSEGKRELNFDEFKTYPSKKAIHKLEETADVIKENEMPLNSYLLIHRTAKLTEAQKQMVIDWAQQAQMQVK</sequence>
<evidence type="ECO:0000313" key="3">
    <source>
        <dbReference type="Proteomes" id="UP000322918"/>
    </source>
</evidence>
<reference evidence="2 3" key="1">
    <citation type="submission" date="2019-09" db="EMBL/GenBank/DDBJ databases">
        <title>Pararcticibacter amylolyticus gen. nov., sp. nov., isolated from a rottenly hemp rope, and reclassification of Pedobacter tournemirensis as Pararcticibacter tournemirensis comb. nov.</title>
        <authorList>
            <person name="Cai Y."/>
        </authorList>
    </citation>
    <scope>NUCLEOTIDE SEQUENCE [LARGE SCALE GENOMIC DNA]</scope>
    <source>
        <strain evidence="2 3">TF5-37.2-LB10</strain>
    </source>
</reference>
<accession>A0A5M9HN87</accession>
<name>A0A5M9HN87_9SPHI</name>
<dbReference type="EMBL" id="VWNE01000001">
    <property type="protein sequence ID" value="KAA8486858.1"/>
    <property type="molecule type" value="Genomic_DNA"/>
</dbReference>
<feature type="domain" description="Haem-binding" evidence="1">
    <location>
        <begin position="10"/>
        <end position="145"/>
    </location>
</feature>
<dbReference type="AlphaFoldDB" id="A0A5M9HN87"/>
<evidence type="ECO:0000313" key="2">
    <source>
        <dbReference type="EMBL" id="KAA8486858.1"/>
    </source>
</evidence>
<organism evidence="2 3">
    <name type="scientific">Arcticibacter tournemirensis</name>
    <dbReference type="NCBI Taxonomy" id="699437"/>
    <lineage>
        <taxon>Bacteria</taxon>
        <taxon>Pseudomonadati</taxon>
        <taxon>Bacteroidota</taxon>
        <taxon>Sphingobacteriia</taxon>
        <taxon>Sphingobacteriales</taxon>
        <taxon>Sphingobacteriaceae</taxon>
        <taxon>Arcticibacter</taxon>
    </lineage>
</organism>
<evidence type="ECO:0000259" key="1">
    <source>
        <dbReference type="SMART" id="SM01235"/>
    </source>
</evidence>
<comment type="caution">
    <text evidence="2">The sequence shown here is derived from an EMBL/GenBank/DDBJ whole genome shotgun (WGS) entry which is preliminary data.</text>
</comment>